<dbReference type="AlphaFoldDB" id="A0A6V8LQX7"/>
<dbReference type="RefSeq" id="WP_173085447.1">
    <property type="nucleotide sequence ID" value="NZ_BLTE01000013.1"/>
</dbReference>
<sequence length="393" mass="44545">MNKRTIIVSGLACTYPLGGVAWDYIQYLHGFHKLGHDVYYLEDTGGWAYDPFNVTFTEDYSYHIKYLTDYLTALDPDLAKRFCVRDPSDNFHGLSQEQLTDVVKRADVVFNISTTLWLREEYQGIPVKVLIDSDPMYTQAGIPDYLAGTASEKDVKNIEHMKLHDRFFSFAENFGKPGCLIPQGVFDWRPTRQPMVLESWDTPRKPASDAFTTVLSWQPKESGPVIGGVQYGGKNMEFLRFIDLPRKTSATLELALGQGRPPREMLEEKGWKLEDGFAKSTTPWLYRDYIQDSFAEFSMAKNAYVASRSGWFSCRSTCYLAAGRPCVVQDTGFSEFMPTGEGVLAFSSEDEALAGIEAVRADWDRHSKAAKKFAKEWFDSDAVLSKLLKEAME</sequence>
<protein>
    <recommendedName>
        <fullName evidence="3">Glycosyltransferase</fullName>
    </recommendedName>
</protein>
<reference evidence="1 2" key="2">
    <citation type="submission" date="2020-05" db="EMBL/GenBank/DDBJ databases">
        <title>Draft genome sequence of Desulfovibrio sp. strainFSS-1.</title>
        <authorList>
            <person name="Shimoshige H."/>
            <person name="Kobayashi H."/>
            <person name="Maekawa T."/>
        </authorList>
    </citation>
    <scope>NUCLEOTIDE SEQUENCE [LARGE SCALE GENOMIC DNA]</scope>
    <source>
        <strain evidence="1 2">SIID29052-01</strain>
    </source>
</reference>
<name>A0A6V8LQX7_9BACT</name>
<dbReference type="Proteomes" id="UP000494245">
    <property type="component" value="Unassembled WGS sequence"/>
</dbReference>
<evidence type="ECO:0000313" key="1">
    <source>
        <dbReference type="EMBL" id="GFK94902.1"/>
    </source>
</evidence>
<dbReference type="EMBL" id="BLTE01000013">
    <property type="protein sequence ID" value="GFK94902.1"/>
    <property type="molecule type" value="Genomic_DNA"/>
</dbReference>
<accession>A0A6V8LQX7</accession>
<reference evidence="1 2" key="1">
    <citation type="submission" date="2020-04" db="EMBL/GenBank/DDBJ databases">
        <authorList>
            <consortium name="Desulfovibrio sp. FSS-1 genome sequencing consortium"/>
            <person name="Shimoshige H."/>
            <person name="Kobayashi H."/>
            <person name="Maekawa T."/>
        </authorList>
    </citation>
    <scope>NUCLEOTIDE SEQUENCE [LARGE SCALE GENOMIC DNA]</scope>
    <source>
        <strain evidence="1 2">SIID29052-01</strain>
    </source>
</reference>
<comment type="caution">
    <text evidence="1">The sequence shown here is derived from an EMBL/GenBank/DDBJ whole genome shotgun (WGS) entry which is preliminary data.</text>
</comment>
<keyword evidence="2" id="KW-1185">Reference proteome</keyword>
<evidence type="ECO:0000313" key="2">
    <source>
        <dbReference type="Proteomes" id="UP000494245"/>
    </source>
</evidence>
<proteinExistence type="predicted"/>
<evidence type="ECO:0008006" key="3">
    <source>
        <dbReference type="Google" id="ProtNLM"/>
    </source>
</evidence>
<organism evidence="1 2">
    <name type="scientific">Fundidesulfovibrio magnetotacticus</name>
    <dbReference type="NCBI Taxonomy" id="2730080"/>
    <lineage>
        <taxon>Bacteria</taxon>
        <taxon>Pseudomonadati</taxon>
        <taxon>Thermodesulfobacteriota</taxon>
        <taxon>Desulfovibrionia</taxon>
        <taxon>Desulfovibrionales</taxon>
        <taxon>Desulfovibrionaceae</taxon>
        <taxon>Fundidesulfovibrio</taxon>
    </lineage>
</organism>
<gene>
    <name evidence="1" type="ORF">NNJEOMEG_02750</name>
</gene>